<keyword evidence="3" id="KW-1185">Reference proteome</keyword>
<dbReference type="PANTHER" id="PTHR13939:SF0">
    <property type="entry name" value="NMN AMIDOHYDROLASE-LIKE PROTEIN YFAY"/>
    <property type="match status" value="1"/>
</dbReference>
<dbReference type="AlphaFoldDB" id="D2S009"/>
<dbReference type="InterPro" id="IPR036425">
    <property type="entry name" value="MoaB/Mog-like_dom_sf"/>
</dbReference>
<dbReference type="SMART" id="SM00852">
    <property type="entry name" value="MoCF_biosynth"/>
    <property type="match status" value="1"/>
</dbReference>
<dbReference type="SUPFAM" id="SSF53218">
    <property type="entry name" value="Molybdenum cofactor biosynthesis proteins"/>
    <property type="match status" value="1"/>
</dbReference>
<dbReference type="EMBL" id="CP001861">
    <property type="protein sequence ID" value="ADB62706.1"/>
    <property type="molecule type" value="Genomic_DNA"/>
</dbReference>
<proteinExistence type="predicted"/>
<feature type="domain" description="MoaB/Mog" evidence="1">
    <location>
        <begin position="8"/>
        <end position="174"/>
    </location>
</feature>
<name>D2S009_HALTV</name>
<dbReference type="KEGG" id="htu:Htur_3847"/>
<dbReference type="InterPro" id="IPR050101">
    <property type="entry name" value="CinA"/>
</dbReference>
<dbReference type="Gene3D" id="3.40.980.10">
    <property type="entry name" value="MoaB/Mog-like domain"/>
    <property type="match status" value="1"/>
</dbReference>
<organism evidence="2 3">
    <name type="scientific">Haloterrigena turkmenica (strain ATCC 51198 / DSM 5511 / JCM 9101 / NCIMB 13204 / VKM B-1734 / 4k)</name>
    <name type="common">Halococcus turkmenicus</name>
    <dbReference type="NCBI Taxonomy" id="543526"/>
    <lineage>
        <taxon>Archaea</taxon>
        <taxon>Methanobacteriati</taxon>
        <taxon>Methanobacteriota</taxon>
        <taxon>Stenosarchaea group</taxon>
        <taxon>Halobacteria</taxon>
        <taxon>Halobacteriales</taxon>
        <taxon>Natrialbaceae</taxon>
        <taxon>Haloterrigena</taxon>
    </lineage>
</organism>
<dbReference type="Pfam" id="PF00994">
    <property type="entry name" value="MoCF_biosynth"/>
    <property type="match status" value="1"/>
</dbReference>
<keyword evidence="2" id="KW-0614">Plasmid</keyword>
<dbReference type="HOGENOM" id="CLU_030805_0_2_2"/>
<accession>D2S009</accession>
<dbReference type="Pfam" id="PF24102">
    <property type="entry name" value="FLAD1_M"/>
    <property type="match status" value="1"/>
</dbReference>
<dbReference type="CDD" id="cd00885">
    <property type="entry name" value="cinA"/>
    <property type="match status" value="1"/>
</dbReference>
<geneLocation type="plasmid" evidence="2 3">
    <name>pHTUR01</name>
</geneLocation>
<protein>
    <submittedName>
        <fullName evidence="2">Molybdopterin binding domain protein</fullName>
    </submittedName>
</protein>
<dbReference type="InterPro" id="IPR001453">
    <property type="entry name" value="MoaB/Mog_dom"/>
</dbReference>
<evidence type="ECO:0000313" key="2">
    <source>
        <dbReference type="EMBL" id="ADB62706.1"/>
    </source>
</evidence>
<reference evidence="2 3" key="1">
    <citation type="journal article" date="2010" name="Stand. Genomic Sci.">
        <title>Complete genome sequence of Haloterrigena turkmenica type strain (4k).</title>
        <authorList>
            <person name="Saunders E."/>
            <person name="Tindall B.J."/>
            <person name="Fahnrich R."/>
            <person name="Lapidus A."/>
            <person name="Copeland A."/>
            <person name="Del Rio T.G."/>
            <person name="Lucas S."/>
            <person name="Chen F."/>
            <person name="Tice H."/>
            <person name="Cheng J.F."/>
            <person name="Han C."/>
            <person name="Detter J.C."/>
            <person name="Bruce D."/>
            <person name="Goodwin L."/>
            <person name="Chain P."/>
            <person name="Pitluck S."/>
            <person name="Pati A."/>
            <person name="Ivanova N."/>
            <person name="Mavromatis K."/>
            <person name="Chen A."/>
            <person name="Palaniappan K."/>
            <person name="Land M."/>
            <person name="Hauser L."/>
            <person name="Chang Y.J."/>
            <person name="Jeffries C.D."/>
            <person name="Brettin T."/>
            <person name="Rohde M."/>
            <person name="Goker M."/>
            <person name="Bristow J."/>
            <person name="Eisen J.A."/>
            <person name="Markowitz V."/>
            <person name="Hugenholtz P."/>
            <person name="Klenk H.P."/>
            <person name="Kyrpides N.C."/>
        </authorList>
    </citation>
    <scope>NUCLEOTIDE SEQUENCE [LARGE SCALE GENOMIC DNA]</scope>
    <source>
        <strain evidence="3">ATCC 51198 / DSM 5511 / JCM 9101 / NCIMB 13204 / VKM B-1734 / 4k</strain>
    </source>
</reference>
<dbReference type="Proteomes" id="UP000001903">
    <property type="component" value="Plasmid pHTUR01"/>
</dbReference>
<evidence type="ECO:0000259" key="1">
    <source>
        <dbReference type="SMART" id="SM00852"/>
    </source>
</evidence>
<gene>
    <name evidence="2" type="ordered locus">Htur_3847</name>
</gene>
<dbReference type="PANTHER" id="PTHR13939">
    <property type="entry name" value="NICOTINAMIDE-NUCLEOTIDE AMIDOHYDROLASE PNCC"/>
    <property type="match status" value="1"/>
</dbReference>
<dbReference type="InterPro" id="IPR056596">
    <property type="entry name" value="FLAD1_M"/>
</dbReference>
<sequence length="241" mass="26395">MDGRMNAAILTVGDELLAGDVENTNATWLASRLADRGVVVGEIRVVPDDAALIATAVREFTDRFDATIVTGGLGSTPDDVTLEGVARAFDVSLERDDEVRSAVEATVSDIRDEYPQFEFDLEEAARYPSEGRIVPNEEGIAPGWVIANVYIVPGLPAEMKATFGAIVDEFDGERRTETVYSSEPESHLNELLETVRDRFDVTVGCYPGADRKRITLSSDDADRLEQATDWMTSRSEIDATE</sequence>
<evidence type="ECO:0000313" key="3">
    <source>
        <dbReference type="Proteomes" id="UP000001903"/>
    </source>
</evidence>